<keyword evidence="6" id="KW-1185">Reference proteome</keyword>
<evidence type="ECO:0000256" key="3">
    <source>
        <dbReference type="ARBA" id="ARBA00023163"/>
    </source>
</evidence>
<name>A0A7W5H641_9BACT</name>
<keyword evidence="1" id="KW-0805">Transcription regulation</keyword>
<sequence>MNEAVVALSALAQESRLAVFRMLVKAGEDGFAAGEIAEKLSIPPATLSFHLKELAHAGLVLSRKEGRSIIYSMNSKGIKCLMGFLIEDCCQGRPELCISADGCDDAKVCEQPNKSPKGKRKKSG</sequence>
<dbReference type="PROSITE" id="PS50987">
    <property type="entry name" value="HTH_ARSR_2"/>
    <property type="match status" value="1"/>
</dbReference>
<dbReference type="InterPro" id="IPR011991">
    <property type="entry name" value="ArsR-like_HTH"/>
</dbReference>
<dbReference type="InterPro" id="IPR001845">
    <property type="entry name" value="HTH_ArsR_DNA-bd_dom"/>
</dbReference>
<dbReference type="GO" id="GO:0003677">
    <property type="term" value="F:DNA binding"/>
    <property type="evidence" value="ECO:0007669"/>
    <property type="project" value="UniProtKB-KW"/>
</dbReference>
<dbReference type="EMBL" id="JACHXU010000014">
    <property type="protein sequence ID" value="MBB3208147.1"/>
    <property type="molecule type" value="Genomic_DNA"/>
</dbReference>
<organism evidence="5 6">
    <name type="scientific">Aporhodopirellula rubra</name>
    <dbReference type="NCBI Taxonomy" id="980271"/>
    <lineage>
        <taxon>Bacteria</taxon>
        <taxon>Pseudomonadati</taxon>
        <taxon>Planctomycetota</taxon>
        <taxon>Planctomycetia</taxon>
        <taxon>Pirellulales</taxon>
        <taxon>Pirellulaceae</taxon>
        <taxon>Aporhodopirellula</taxon>
    </lineage>
</organism>
<evidence type="ECO:0000256" key="2">
    <source>
        <dbReference type="ARBA" id="ARBA00023125"/>
    </source>
</evidence>
<feature type="domain" description="HTH arsR-type" evidence="4">
    <location>
        <begin position="1"/>
        <end position="93"/>
    </location>
</feature>
<dbReference type="SUPFAM" id="SSF46785">
    <property type="entry name" value="Winged helix' DNA-binding domain"/>
    <property type="match status" value="1"/>
</dbReference>
<proteinExistence type="predicted"/>
<accession>A0A7W5H641</accession>
<evidence type="ECO:0000313" key="5">
    <source>
        <dbReference type="EMBL" id="MBB3208147.1"/>
    </source>
</evidence>
<dbReference type="PANTHER" id="PTHR43132">
    <property type="entry name" value="ARSENICAL RESISTANCE OPERON REPRESSOR ARSR-RELATED"/>
    <property type="match status" value="1"/>
</dbReference>
<dbReference type="PANTHER" id="PTHR43132:SF2">
    <property type="entry name" value="ARSENICAL RESISTANCE OPERON REPRESSOR ARSR-RELATED"/>
    <property type="match status" value="1"/>
</dbReference>
<dbReference type="SMART" id="SM00418">
    <property type="entry name" value="HTH_ARSR"/>
    <property type="match status" value="1"/>
</dbReference>
<dbReference type="NCBIfam" id="NF033788">
    <property type="entry name" value="HTH_metalloreg"/>
    <property type="match status" value="1"/>
</dbReference>
<evidence type="ECO:0000256" key="1">
    <source>
        <dbReference type="ARBA" id="ARBA00023015"/>
    </source>
</evidence>
<dbReference type="Gene3D" id="1.10.10.10">
    <property type="entry name" value="Winged helix-like DNA-binding domain superfamily/Winged helix DNA-binding domain"/>
    <property type="match status" value="1"/>
</dbReference>
<dbReference type="InterPro" id="IPR051011">
    <property type="entry name" value="Metal_resp_trans_reg"/>
</dbReference>
<dbReference type="PRINTS" id="PR00778">
    <property type="entry name" value="HTHARSR"/>
</dbReference>
<keyword evidence="3" id="KW-0804">Transcription</keyword>
<comment type="caution">
    <text evidence="5">The sequence shown here is derived from an EMBL/GenBank/DDBJ whole genome shotgun (WGS) entry which is preliminary data.</text>
</comment>
<dbReference type="GO" id="GO:0003700">
    <property type="term" value="F:DNA-binding transcription factor activity"/>
    <property type="evidence" value="ECO:0007669"/>
    <property type="project" value="InterPro"/>
</dbReference>
<dbReference type="InterPro" id="IPR036390">
    <property type="entry name" value="WH_DNA-bd_sf"/>
</dbReference>
<gene>
    <name evidence="5" type="ORF">FHS27_003974</name>
</gene>
<keyword evidence="2 5" id="KW-0238">DNA-binding</keyword>
<dbReference type="AlphaFoldDB" id="A0A7W5H641"/>
<reference evidence="5 6" key="1">
    <citation type="submission" date="2020-08" db="EMBL/GenBank/DDBJ databases">
        <title>Genomic Encyclopedia of Type Strains, Phase III (KMG-III): the genomes of soil and plant-associated and newly described type strains.</title>
        <authorList>
            <person name="Whitman W."/>
        </authorList>
    </citation>
    <scope>NUCLEOTIDE SEQUENCE [LARGE SCALE GENOMIC DNA]</scope>
    <source>
        <strain evidence="5 6">CECT 8075</strain>
    </source>
</reference>
<protein>
    <submittedName>
        <fullName evidence="5">DNA-binding transcriptional ArsR family regulator</fullName>
    </submittedName>
</protein>
<evidence type="ECO:0000313" key="6">
    <source>
        <dbReference type="Proteomes" id="UP000536179"/>
    </source>
</evidence>
<dbReference type="InterPro" id="IPR036388">
    <property type="entry name" value="WH-like_DNA-bd_sf"/>
</dbReference>
<dbReference type="CDD" id="cd00090">
    <property type="entry name" value="HTH_ARSR"/>
    <property type="match status" value="1"/>
</dbReference>
<dbReference type="Pfam" id="PF12840">
    <property type="entry name" value="HTH_20"/>
    <property type="match status" value="1"/>
</dbReference>
<evidence type="ECO:0000259" key="4">
    <source>
        <dbReference type="PROSITE" id="PS50987"/>
    </source>
</evidence>
<dbReference type="Proteomes" id="UP000536179">
    <property type="component" value="Unassembled WGS sequence"/>
</dbReference>